<dbReference type="AlphaFoldDB" id="A0A9W8K9S7"/>
<keyword evidence="3" id="KW-1185">Reference proteome</keyword>
<evidence type="ECO:0000256" key="1">
    <source>
        <dbReference type="SAM" id="MobiDB-lite"/>
    </source>
</evidence>
<accession>A0A9W8K9S7</accession>
<organism evidence="2 3">
    <name type="scientific">Agrocybe chaxingu</name>
    <dbReference type="NCBI Taxonomy" id="84603"/>
    <lineage>
        <taxon>Eukaryota</taxon>
        <taxon>Fungi</taxon>
        <taxon>Dikarya</taxon>
        <taxon>Basidiomycota</taxon>
        <taxon>Agaricomycotina</taxon>
        <taxon>Agaricomycetes</taxon>
        <taxon>Agaricomycetidae</taxon>
        <taxon>Agaricales</taxon>
        <taxon>Agaricineae</taxon>
        <taxon>Strophariaceae</taxon>
        <taxon>Agrocybe</taxon>
    </lineage>
</organism>
<feature type="region of interest" description="Disordered" evidence="1">
    <location>
        <begin position="828"/>
        <end position="849"/>
    </location>
</feature>
<dbReference type="PANTHER" id="PTHR39214:SF1">
    <property type="entry name" value="MICROBODY (PEROXISOME) BIOGENESIS PROTEIN PEROXIN 8 (EUROFUNG)"/>
    <property type="match status" value="1"/>
</dbReference>
<evidence type="ECO:0000313" key="2">
    <source>
        <dbReference type="EMBL" id="KAJ3512387.1"/>
    </source>
</evidence>
<name>A0A9W8K9S7_9AGAR</name>
<feature type="compositionally biased region" description="Basic and acidic residues" evidence="1">
    <location>
        <begin position="829"/>
        <end position="841"/>
    </location>
</feature>
<sequence length="849" mass="92392">MLPTIVVTPFSSLICTARHPKYLSRQSKAPLAHHLAAISPLPTPLAATAISSPFYLTQPFTYEKLQSFSVAFRYATHLKYRALSDAAKLRSKLRTILGRSLQAVIGQWVTDVLQGVQGGHPVLRLAACSGLLLGVEDLKISQKGEKRDGVDVGSARTGVEDETVVALAEVMDTYAYSLGSQSNGVEEWEREFQPAGQDILSLALILASQSLPLVAQNKLEALPLPALVRLLTSTITSTFKSGTFLSSVSASVTLSAEKQVHISHSSPLAQTLQSMSSSPLTTSIASISRLTANVLALLIDSPSSSRTPDNMYTISDTLDALRQMAKVLERDWIACPLASFTDLEIASNSQEITKSIWTMLKTFLFSNIMLAEAILSAAVYVPPEYCIDITPATLALQTLHTLSHLSFVMSQFGGVTTTTQGFEHLKKTFYLALDILAQSEMDLTGVGTKAEAYVQQACFLLNSQRKETAATSPRQAKQAFVLASIEQLVPVLSDKCIRDWVWGVCYPTGVTSPLAYANTTGHLSDPSHRETYESAHSVILAVFASHAQRQQQYLAGARSSEPIPATSSDPKMVSLSAKQRFLSDQGYASRVLSGVIDSTKLSKNVGTEGGSSSKKAYGNDDVALSAKFVERMVPFYAKCLIDNSMDGKLNTPQLRLAYSALVRSASVSTFSPSGRQGETYTLAWYCVQLLLDTIHELAPDAKGKGKARDNDERTTERVHRLHLMLISTISSLPLPLMLRTLEEVRVVITAYPGTDSGGDETGARGRKTELLEALFSELLEKTGDREKEAAMRWWYKYRPSLVSEGPEEEGLGAFTSLFKGWKMASQEAGRAKDASGEKNPRDPVVLPRL</sequence>
<dbReference type="PANTHER" id="PTHR39214">
    <property type="entry name" value="MICROBODY (PEROXISOME) BIOGENESIS PROTEIN PEROXIN 8 (EUROFUNG)"/>
    <property type="match status" value="1"/>
</dbReference>
<dbReference type="Proteomes" id="UP001148786">
    <property type="component" value="Unassembled WGS sequence"/>
</dbReference>
<dbReference type="InterPro" id="IPR055334">
    <property type="entry name" value="PEX8-like"/>
</dbReference>
<proteinExistence type="predicted"/>
<reference evidence="2" key="1">
    <citation type="submission" date="2022-07" db="EMBL/GenBank/DDBJ databases">
        <title>Genome Sequence of Agrocybe chaxingu.</title>
        <authorList>
            <person name="Buettner E."/>
        </authorList>
    </citation>
    <scope>NUCLEOTIDE SEQUENCE</scope>
    <source>
        <strain evidence="2">MP-N11</strain>
    </source>
</reference>
<gene>
    <name evidence="2" type="ORF">NLJ89_g3553</name>
</gene>
<evidence type="ECO:0000313" key="3">
    <source>
        <dbReference type="Proteomes" id="UP001148786"/>
    </source>
</evidence>
<dbReference type="OrthoDB" id="2357318at2759"/>
<comment type="caution">
    <text evidence="2">The sequence shown here is derived from an EMBL/GenBank/DDBJ whole genome shotgun (WGS) entry which is preliminary data.</text>
</comment>
<protein>
    <submittedName>
        <fullName evidence="2">Uncharacterized protein</fullName>
    </submittedName>
</protein>
<dbReference type="EMBL" id="JANKHO010000260">
    <property type="protein sequence ID" value="KAJ3512387.1"/>
    <property type="molecule type" value="Genomic_DNA"/>
</dbReference>